<evidence type="ECO:0000313" key="6">
    <source>
        <dbReference type="EMBL" id="QQD72745.1"/>
    </source>
</evidence>
<name>A0A7T5BHM2_9PROT</name>
<evidence type="ECO:0000313" key="7">
    <source>
        <dbReference type="Proteomes" id="UP000595420"/>
    </source>
</evidence>
<dbReference type="EMBL" id="CP059488">
    <property type="protein sequence ID" value="QQD72745.1"/>
    <property type="molecule type" value="Genomic_DNA"/>
</dbReference>
<accession>A0A7T5BHM2</accession>
<evidence type="ECO:0000256" key="3">
    <source>
        <dbReference type="ARBA" id="ARBA00022737"/>
    </source>
</evidence>
<dbReference type="AlphaFoldDB" id="A0A7T5BHM2"/>
<dbReference type="GO" id="GO:0016740">
    <property type="term" value="F:transferase activity"/>
    <property type="evidence" value="ECO:0007669"/>
    <property type="project" value="UniProtKB-KW"/>
</dbReference>
<dbReference type="Gene3D" id="3.40.50.2000">
    <property type="entry name" value="Glycogen Phosphorylase B"/>
    <property type="match status" value="1"/>
</dbReference>
<protein>
    <recommendedName>
        <fullName evidence="5">O-GlcNAc transferase C-terminal domain-containing protein</fullName>
    </recommendedName>
</protein>
<evidence type="ECO:0000256" key="1">
    <source>
        <dbReference type="ARBA" id="ARBA00004922"/>
    </source>
</evidence>
<evidence type="ECO:0000259" key="5">
    <source>
        <dbReference type="Pfam" id="PF13844"/>
    </source>
</evidence>
<feature type="domain" description="O-GlcNAc transferase C-terminal" evidence="5">
    <location>
        <begin position="31"/>
        <end position="70"/>
    </location>
</feature>
<evidence type="ECO:0000256" key="4">
    <source>
        <dbReference type="ARBA" id="ARBA00022803"/>
    </source>
</evidence>
<keyword evidence="2" id="KW-0808">Transferase</keyword>
<reference evidence="6 7" key="1">
    <citation type="submission" date="2020-07" db="EMBL/GenBank/DDBJ databases">
        <title>Complete genome sequence analysis of Acidithiobacillus ferrivorans XJFY6S-08 reveals extreme environmental adaptation to alpine acid mine drainage.</title>
        <authorList>
            <person name="Yan L."/>
            <person name="Ni Y."/>
        </authorList>
    </citation>
    <scope>NUCLEOTIDE SEQUENCE [LARGE SCALE GENOMIC DNA]</scope>
    <source>
        <strain evidence="6 7">XJFY6S-08</strain>
    </source>
</reference>
<sequence>MNILRYMVWRETLSIYQLNGHRCLPEGQSYQRADFRIAEDTIVYYCFNKNYKIAPEIYDIWMCILKRAPRRGWGSPPGHLGVRKLEGRHLSRLGVVLKQGESPPIRKGWIKAARVTPAMTAGRSDRRPFLLRKQRPLHAVAGIAVIDGVGVFLSIRPSSTIRP</sequence>
<keyword evidence="3" id="KW-0677">Repeat</keyword>
<dbReference type="InterPro" id="IPR029489">
    <property type="entry name" value="OGT/SEC/SPY_C"/>
</dbReference>
<comment type="pathway">
    <text evidence="1">Protein modification; protein glycosylation.</text>
</comment>
<dbReference type="Pfam" id="PF13844">
    <property type="entry name" value="Glyco_transf_41"/>
    <property type="match status" value="1"/>
</dbReference>
<evidence type="ECO:0000256" key="2">
    <source>
        <dbReference type="ARBA" id="ARBA00022679"/>
    </source>
</evidence>
<gene>
    <name evidence="6" type="ORF">H2515_15620</name>
</gene>
<dbReference type="Proteomes" id="UP000595420">
    <property type="component" value="Chromosome"/>
</dbReference>
<organism evidence="6 7">
    <name type="scientific">Acidithiobacillus ferrivorans</name>
    <dbReference type="NCBI Taxonomy" id="160808"/>
    <lineage>
        <taxon>Bacteria</taxon>
        <taxon>Pseudomonadati</taxon>
        <taxon>Pseudomonadota</taxon>
        <taxon>Acidithiobacillia</taxon>
        <taxon>Acidithiobacillales</taxon>
        <taxon>Acidithiobacillaceae</taxon>
        <taxon>Acidithiobacillus</taxon>
    </lineage>
</organism>
<proteinExistence type="predicted"/>
<keyword evidence="4" id="KW-0802">TPR repeat</keyword>